<comment type="caution">
    <text evidence="1">The sequence shown here is derived from an EMBL/GenBank/DDBJ whole genome shotgun (WGS) entry which is preliminary data.</text>
</comment>
<sequence>MHNEQQVALHLHQSRKKTDHTSFHKDVKELVNMIGSSEGELNWKTEHTLRDVFYFLGIAQQNVEIVDLLKLLRILLRSRPIFEALLNSTTKDKWLNMLVEPMINTSPQVVKMNMFVLFNVVETGFMVEKGHFNIIETELANKNAFTELNGQTAVIKNAIKWSQTGRHDDILELGLGLFISIFCHRTWSTSYTSMLATAQIIEKTSQFLLLLTRPYIFGPIISEDDDIGQLGFKLTHSDEQKSKSLLAKIGRYVLDSRRYTIRVLAMTILRHFVFFSQPNVVRQLQTEALASGALLWLFLISTSPAVVNEPIQSIQNDKVSSGSDE</sequence>
<feature type="non-terminal residue" evidence="1">
    <location>
        <position position="325"/>
    </location>
</feature>
<evidence type="ECO:0000313" key="1">
    <source>
        <dbReference type="EMBL" id="KAA6376160.1"/>
    </source>
</evidence>
<evidence type="ECO:0000313" key="2">
    <source>
        <dbReference type="Proteomes" id="UP000324800"/>
    </source>
</evidence>
<gene>
    <name evidence="1" type="ORF">EZS28_028314</name>
</gene>
<proteinExistence type="predicted"/>
<protein>
    <submittedName>
        <fullName evidence="1">Uncharacterized protein</fullName>
    </submittedName>
</protein>
<name>A0A5J4V1A3_9EUKA</name>
<dbReference type="Proteomes" id="UP000324800">
    <property type="component" value="Unassembled WGS sequence"/>
</dbReference>
<dbReference type="EMBL" id="SNRW01010722">
    <property type="protein sequence ID" value="KAA6376160.1"/>
    <property type="molecule type" value="Genomic_DNA"/>
</dbReference>
<dbReference type="OrthoDB" id="10692673at2759"/>
<organism evidence="1 2">
    <name type="scientific">Streblomastix strix</name>
    <dbReference type="NCBI Taxonomy" id="222440"/>
    <lineage>
        <taxon>Eukaryota</taxon>
        <taxon>Metamonada</taxon>
        <taxon>Preaxostyla</taxon>
        <taxon>Oxymonadida</taxon>
        <taxon>Streblomastigidae</taxon>
        <taxon>Streblomastix</taxon>
    </lineage>
</organism>
<accession>A0A5J4V1A3</accession>
<reference evidence="1 2" key="1">
    <citation type="submission" date="2019-03" db="EMBL/GenBank/DDBJ databases">
        <title>Single cell metagenomics reveals metabolic interactions within the superorganism composed of flagellate Streblomastix strix and complex community of Bacteroidetes bacteria on its surface.</title>
        <authorList>
            <person name="Treitli S.C."/>
            <person name="Kolisko M."/>
            <person name="Husnik F."/>
            <person name="Keeling P."/>
            <person name="Hampl V."/>
        </authorList>
    </citation>
    <scope>NUCLEOTIDE SEQUENCE [LARGE SCALE GENOMIC DNA]</scope>
    <source>
        <strain evidence="1">ST1C</strain>
    </source>
</reference>
<dbReference type="AlphaFoldDB" id="A0A5J4V1A3"/>